<evidence type="ECO:0000256" key="9">
    <source>
        <dbReference type="ARBA" id="ARBA00022777"/>
    </source>
</evidence>
<keyword evidence="8 15" id="KW-0547">Nucleotide-binding</keyword>
<dbReference type="PANTHER" id="PTHR22749:SF6">
    <property type="entry name" value="RIBOFLAVIN KINASE"/>
    <property type="match status" value="1"/>
</dbReference>
<dbReference type="Pfam" id="PF06574">
    <property type="entry name" value="FAD_syn"/>
    <property type="match status" value="1"/>
</dbReference>
<keyword evidence="10 15" id="KW-0274">FAD</keyword>
<keyword evidence="12" id="KW-0511">Multifunctional enzyme</keyword>
<dbReference type="UniPathway" id="UPA00276">
    <property type="reaction ID" value="UER00406"/>
</dbReference>
<evidence type="ECO:0000256" key="7">
    <source>
        <dbReference type="ARBA" id="ARBA00022695"/>
    </source>
</evidence>
<keyword evidence="5 15" id="KW-0288">FMN</keyword>
<dbReference type="RefSeq" id="WP_144412338.1">
    <property type="nucleotide sequence ID" value="NZ_CP011546.1"/>
</dbReference>
<comment type="similarity">
    <text evidence="15">Belongs to the ribF family.</text>
</comment>
<dbReference type="GO" id="GO:0006747">
    <property type="term" value="P:FAD biosynthetic process"/>
    <property type="evidence" value="ECO:0007669"/>
    <property type="project" value="UniProtKB-UniRule"/>
</dbReference>
<comment type="pathway">
    <text evidence="2 15">Cofactor biosynthesis; FAD biosynthesis; FAD from FMN: step 1/1.</text>
</comment>
<keyword evidence="11 15" id="KW-0067">ATP-binding</keyword>
<proteinExistence type="inferred from homology"/>
<reference evidence="18" key="2">
    <citation type="submission" date="2015-05" db="EMBL/GenBank/DDBJ databases">
        <title>Complete genome sequence of Corynebacterium uterequi DSM 45634, isolated from the uterus of a maiden mare.</title>
        <authorList>
            <person name="Ruckert C."/>
            <person name="Albersmeier A."/>
            <person name="Winkler A."/>
            <person name="Tauch A."/>
        </authorList>
    </citation>
    <scope>NUCLEOTIDE SEQUENCE [LARGE SCALE GENOMIC DNA]</scope>
    <source>
        <strain evidence="18">DSM 45634</strain>
    </source>
</reference>
<dbReference type="EMBL" id="CP011546">
    <property type="protein sequence ID" value="AKK11323.1"/>
    <property type="molecule type" value="Genomic_DNA"/>
</dbReference>
<keyword evidence="18" id="KW-1185">Reference proteome</keyword>
<keyword evidence="9 15" id="KW-0418">Kinase</keyword>
<comment type="catalytic activity">
    <reaction evidence="14 15">
        <text>FMN + ATP + H(+) = FAD + diphosphate</text>
        <dbReference type="Rhea" id="RHEA:17237"/>
        <dbReference type="ChEBI" id="CHEBI:15378"/>
        <dbReference type="ChEBI" id="CHEBI:30616"/>
        <dbReference type="ChEBI" id="CHEBI:33019"/>
        <dbReference type="ChEBI" id="CHEBI:57692"/>
        <dbReference type="ChEBI" id="CHEBI:58210"/>
        <dbReference type="EC" id="2.7.7.2"/>
    </reaction>
</comment>
<dbReference type="UniPathway" id="UPA00277">
    <property type="reaction ID" value="UER00407"/>
</dbReference>
<evidence type="ECO:0000256" key="14">
    <source>
        <dbReference type="ARBA" id="ARBA00049494"/>
    </source>
</evidence>
<dbReference type="SMART" id="SM00904">
    <property type="entry name" value="Flavokinase"/>
    <property type="match status" value="1"/>
</dbReference>
<gene>
    <name evidence="17" type="primary">ribF</name>
    <name evidence="17" type="ORF">CUTER_06670</name>
</gene>
<dbReference type="PANTHER" id="PTHR22749">
    <property type="entry name" value="RIBOFLAVIN KINASE/FMN ADENYLYLTRANSFERASE"/>
    <property type="match status" value="1"/>
</dbReference>
<sequence>MWHGLDEVNVSDAGTVVTIGVFDGVHRGHQRLINSAVSAAAVAKLPSVMVTFDPHPREVFCTDMTATQLTTVEVRTKLCEELGIDAVLSIDFRRELAGLSPKDYVDTLLVDTLHARHVVVGQNFTFGDMGRGTAHTMQELCEERGIEVTVVELLHDGEERLCSTMIRDALAEGDVARASWALGRPYCLTGEVVHGAGRGGRELGFPTANQYFSEQTAMPADGVYAGWFVVHGPEPIDGNMHPNRAYPAAISVGTNPTFGDRRRSVESFVLDRHADLYGRAATVYFVQKIRDMVRFESVEELLRQINADVDQIRHILIDAPRPKPLGA</sequence>
<dbReference type="SUPFAM" id="SSF52374">
    <property type="entry name" value="Nucleotidylyl transferase"/>
    <property type="match status" value="1"/>
</dbReference>
<comment type="catalytic activity">
    <reaction evidence="13 15">
        <text>riboflavin + ATP = FMN + ADP + H(+)</text>
        <dbReference type="Rhea" id="RHEA:14357"/>
        <dbReference type="ChEBI" id="CHEBI:15378"/>
        <dbReference type="ChEBI" id="CHEBI:30616"/>
        <dbReference type="ChEBI" id="CHEBI:57986"/>
        <dbReference type="ChEBI" id="CHEBI:58210"/>
        <dbReference type="ChEBI" id="CHEBI:456216"/>
        <dbReference type="EC" id="2.7.1.26"/>
    </reaction>
</comment>
<dbReference type="Pfam" id="PF01687">
    <property type="entry name" value="Flavokinase"/>
    <property type="match status" value="1"/>
</dbReference>
<dbReference type="PIRSF" id="PIRSF004491">
    <property type="entry name" value="FAD_Synth"/>
    <property type="match status" value="1"/>
</dbReference>
<dbReference type="EC" id="2.7.7.2" evidence="15"/>
<dbReference type="InterPro" id="IPR023468">
    <property type="entry name" value="Riboflavin_kinase"/>
</dbReference>
<feature type="domain" description="Riboflavin kinase" evidence="16">
    <location>
        <begin position="181"/>
        <end position="317"/>
    </location>
</feature>
<dbReference type="InterPro" id="IPR002606">
    <property type="entry name" value="Riboflavin_kinase_bac"/>
</dbReference>
<comment type="pathway">
    <text evidence="3 15">Cofactor biosynthesis; FMN biosynthesis; FMN from riboflavin (ATP route): step 1/1.</text>
</comment>
<dbReference type="FunFam" id="3.40.50.620:FF:000021">
    <property type="entry name" value="Riboflavin biosynthesis protein"/>
    <property type="match status" value="1"/>
</dbReference>
<dbReference type="KEGG" id="cut:CUTER_06670"/>
<dbReference type="NCBIfam" id="NF004160">
    <property type="entry name" value="PRK05627.1-3"/>
    <property type="match status" value="1"/>
</dbReference>
<keyword evidence="7 15" id="KW-0548">Nucleotidyltransferase</keyword>
<evidence type="ECO:0000256" key="6">
    <source>
        <dbReference type="ARBA" id="ARBA00022679"/>
    </source>
</evidence>
<dbReference type="InterPro" id="IPR015865">
    <property type="entry name" value="Riboflavin_kinase_bac/euk"/>
</dbReference>
<evidence type="ECO:0000256" key="15">
    <source>
        <dbReference type="PIRNR" id="PIRNR004491"/>
    </source>
</evidence>
<evidence type="ECO:0000256" key="12">
    <source>
        <dbReference type="ARBA" id="ARBA00023268"/>
    </source>
</evidence>
<evidence type="ECO:0000256" key="8">
    <source>
        <dbReference type="ARBA" id="ARBA00022741"/>
    </source>
</evidence>
<dbReference type="GO" id="GO:0008531">
    <property type="term" value="F:riboflavin kinase activity"/>
    <property type="evidence" value="ECO:0007669"/>
    <property type="project" value="UniProtKB-UniRule"/>
</dbReference>
<dbReference type="InterPro" id="IPR014729">
    <property type="entry name" value="Rossmann-like_a/b/a_fold"/>
</dbReference>
<evidence type="ECO:0000313" key="18">
    <source>
        <dbReference type="Proteomes" id="UP000035548"/>
    </source>
</evidence>
<evidence type="ECO:0000256" key="11">
    <source>
        <dbReference type="ARBA" id="ARBA00022840"/>
    </source>
</evidence>
<organism evidence="17 18">
    <name type="scientific">Corynebacterium uterequi</name>
    <dbReference type="NCBI Taxonomy" id="1072256"/>
    <lineage>
        <taxon>Bacteria</taxon>
        <taxon>Bacillati</taxon>
        <taxon>Actinomycetota</taxon>
        <taxon>Actinomycetes</taxon>
        <taxon>Mycobacteriales</taxon>
        <taxon>Corynebacteriaceae</taxon>
        <taxon>Corynebacterium</taxon>
    </lineage>
</organism>
<evidence type="ECO:0000256" key="4">
    <source>
        <dbReference type="ARBA" id="ARBA00022630"/>
    </source>
</evidence>
<dbReference type="Gene3D" id="2.40.30.30">
    <property type="entry name" value="Riboflavin kinase-like"/>
    <property type="match status" value="1"/>
</dbReference>
<evidence type="ECO:0000256" key="3">
    <source>
        <dbReference type="ARBA" id="ARBA00005201"/>
    </source>
</evidence>
<accession>A0A0G3HHB8</accession>
<evidence type="ECO:0000259" key="16">
    <source>
        <dbReference type="SMART" id="SM00904"/>
    </source>
</evidence>
<dbReference type="STRING" id="1072256.CUTER_06670"/>
<dbReference type="AlphaFoldDB" id="A0A0G3HHB8"/>
<protein>
    <recommendedName>
        <fullName evidence="15">Riboflavin biosynthesis protein</fullName>
    </recommendedName>
    <domain>
        <recommendedName>
            <fullName evidence="15">Riboflavin kinase</fullName>
            <ecNumber evidence="15">2.7.1.26</ecNumber>
        </recommendedName>
        <alternativeName>
            <fullName evidence="15">Flavokinase</fullName>
        </alternativeName>
    </domain>
    <domain>
        <recommendedName>
            <fullName evidence="15">FMN adenylyltransferase</fullName>
            <ecNumber evidence="15">2.7.7.2</ecNumber>
        </recommendedName>
        <alternativeName>
            <fullName evidence="15">FAD pyrophosphorylase</fullName>
        </alternativeName>
        <alternativeName>
            <fullName evidence="15">FAD synthase</fullName>
        </alternativeName>
    </domain>
</protein>
<keyword evidence="6 15" id="KW-0808">Transferase</keyword>
<dbReference type="SUPFAM" id="SSF82114">
    <property type="entry name" value="Riboflavin kinase-like"/>
    <property type="match status" value="1"/>
</dbReference>
<comment type="function">
    <text evidence="1">Catalyzes the phosphorylation of riboflavin to FMN followed by the adenylation of FMN to FAD.</text>
</comment>
<dbReference type="GO" id="GO:0003919">
    <property type="term" value="F:FMN adenylyltransferase activity"/>
    <property type="evidence" value="ECO:0007669"/>
    <property type="project" value="UniProtKB-UniRule"/>
</dbReference>
<dbReference type="FunFam" id="2.40.30.30:FF:000003">
    <property type="entry name" value="Riboflavin biosynthesis protein"/>
    <property type="match status" value="1"/>
</dbReference>
<dbReference type="EC" id="2.7.1.26" evidence="15"/>
<dbReference type="InterPro" id="IPR023465">
    <property type="entry name" value="Riboflavin_kinase_dom_sf"/>
</dbReference>
<evidence type="ECO:0000256" key="1">
    <source>
        <dbReference type="ARBA" id="ARBA00002121"/>
    </source>
</evidence>
<dbReference type="GO" id="GO:0009231">
    <property type="term" value="P:riboflavin biosynthetic process"/>
    <property type="evidence" value="ECO:0007669"/>
    <property type="project" value="InterPro"/>
</dbReference>
<evidence type="ECO:0000313" key="17">
    <source>
        <dbReference type="EMBL" id="AKK11323.1"/>
    </source>
</evidence>
<dbReference type="Proteomes" id="UP000035548">
    <property type="component" value="Chromosome"/>
</dbReference>
<evidence type="ECO:0000256" key="10">
    <source>
        <dbReference type="ARBA" id="ARBA00022827"/>
    </source>
</evidence>
<evidence type="ECO:0000256" key="5">
    <source>
        <dbReference type="ARBA" id="ARBA00022643"/>
    </source>
</evidence>
<dbReference type="CDD" id="cd02064">
    <property type="entry name" value="FAD_synthetase_N"/>
    <property type="match status" value="1"/>
</dbReference>
<dbReference type="GO" id="GO:0005524">
    <property type="term" value="F:ATP binding"/>
    <property type="evidence" value="ECO:0007669"/>
    <property type="project" value="UniProtKB-UniRule"/>
</dbReference>
<dbReference type="NCBIfam" id="TIGR00083">
    <property type="entry name" value="ribF"/>
    <property type="match status" value="1"/>
</dbReference>
<dbReference type="GO" id="GO:0009398">
    <property type="term" value="P:FMN biosynthetic process"/>
    <property type="evidence" value="ECO:0007669"/>
    <property type="project" value="UniProtKB-UniRule"/>
</dbReference>
<evidence type="ECO:0000256" key="2">
    <source>
        <dbReference type="ARBA" id="ARBA00004726"/>
    </source>
</evidence>
<dbReference type="PATRIC" id="fig|1072256.5.peg.1318"/>
<keyword evidence="4 15" id="KW-0285">Flavoprotein</keyword>
<evidence type="ECO:0000256" key="13">
    <source>
        <dbReference type="ARBA" id="ARBA00047880"/>
    </source>
</evidence>
<reference evidence="17 18" key="1">
    <citation type="journal article" date="2015" name="Genome Announc.">
        <title>Virulence Factor Genes Detected in the Complete Genome Sequence of Corynebacterium uterequi DSM 45634, Isolated from the Uterus of a Maiden Mare.</title>
        <authorList>
            <person name="Ruckert C."/>
            <person name="Kriete M."/>
            <person name="Jaenicke S."/>
            <person name="Winkler A."/>
            <person name="Tauch A."/>
        </authorList>
    </citation>
    <scope>NUCLEOTIDE SEQUENCE [LARGE SCALE GENOMIC DNA]</scope>
    <source>
        <strain evidence="17 18">DSM 45634</strain>
    </source>
</reference>
<dbReference type="InterPro" id="IPR015864">
    <property type="entry name" value="FAD_synthase"/>
</dbReference>
<name>A0A0G3HHB8_9CORY</name>
<dbReference type="OrthoDB" id="9803667at2"/>
<dbReference type="Gene3D" id="3.40.50.620">
    <property type="entry name" value="HUPs"/>
    <property type="match status" value="1"/>
</dbReference>